<organism evidence="1">
    <name type="scientific">Rhipicephalus zambeziensis</name>
    <dbReference type="NCBI Taxonomy" id="60191"/>
    <lineage>
        <taxon>Eukaryota</taxon>
        <taxon>Metazoa</taxon>
        <taxon>Ecdysozoa</taxon>
        <taxon>Arthropoda</taxon>
        <taxon>Chelicerata</taxon>
        <taxon>Arachnida</taxon>
        <taxon>Acari</taxon>
        <taxon>Parasitiformes</taxon>
        <taxon>Ixodida</taxon>
        <taxon>Ixodoidea</taxon>
        <taxon>Ixodidae</taxon>
        <taxon>Rhipicephalinae</taxon>
        <taxon>Rhipicephalus</taxon>
        <taxon>Rhipicephalus</taxon>
    </lineage>
</organism>
<dbReference type="EMBL" id="GFPF01003567">
    <property type="protein sequence ID" value="MAA14713.1"/>
    <property type="molecule type" value="Transcribed_RNA"/>
</dbReference>
<reference evidence="1" key="1">
    <citation type="journal article" date="2017" name="Parasit. Vectors">
        <title>Sialotranscriptomics of Rhipicephalus zambeziensis reveals intricate expression profiles of secretory proteins and suggests tight temporal transcriptional regulation during blood-feeding.</title>
        <authorList>
            <person name="de Castro M.H."/>
            <person name="de Klerk D."/>
            <person name="Pienaar R."/>
            <person name="Rees D.J.G."/>
            <person name="Mans B.J."/>
        </authorList>
    </citation>
    <scope>NUCLEOTIDE SEQUENCE</scope>
    <source>
        <tissue evidence="1">Salivary glands</tissue>
    </source>
</reference>
<name>A0A224YKI1_9ACAR</name>
<dbReference type="AlphaFoldDB" id="A0A224YKI1"/>
<accession>A0A224YKI1</accession>
<proteinExistence type="predicted"/>
<sequence>MNKPCHLTSIAYVSVEILCCAQPGRMKEELRVESRLRMWLFVCAFHWVRNIGRQNMWSSLRLTNKICFALGTHSESDSLKFFAAGLTQTQTHGSI</sequence>
<evidence type="ECO:0000313" key="1">
    <source>
        <dbReference type="EMBL" id="MAA14713.1"/>
    </source>
</evidence>
<protein>
    <submittedName>
        <fullName evidence="1">Uncharacterized protein</fullName>
    </submittedName>
</protein>